<evidence type="ECO:0000313" key="2">
    <source>
        <dbReference type="Proteomes" id="UP001153678"/>
    </source>
</evidence>
<sequence length="54" mass="6224">MLGQESGQEGSFCVRRQIVTLFIEVLQFCNNINLKGALIVREKLKEDKHSYLIN</sequence>
<accession>A0A9W4T348</accession>
<evidence type="ECO:0000313" key="1">
    <source>
        <dbReference type="EMBL" id="CAI2191006.1"/>
    </source>
</evidence>
<organism evidence="1 2">
    <name type="scientific">Funneliformis geosporum</name>
    <dbReference type="NCBI Taxonomy" id="1117311"/>
    <lineage>
        <taxon>Eukaryota</taxon>
        <taxon>Fungi</taxon>
        <taxon>Fungi incertae sedis</taxon>
        <taxon>Mucoromycota</taxon>
        <taxon>Glomeromycotina</taxon>
        <taxon>Glomeromycetes</taxon>
        <taxon>Glomerales</taxon>
        <taxon>Glomeraceae</taxon>
        <taxon>Funneliformis</taxon>
    </lineage>
</organism>
<keyword evidence="2" id="KW-1185">Reference proteome</keyword>
<reference evidence="1" key="1">
    <citation type="submission" date="2022-08" db="EMBL/GenBank/DDBJ databases">
        <authorList>
            <person name="Kallberg Y."/>
            <person name="Tangrot J."/>
            <person name="Rosling A."/>
        </authorList>
    </citation>
    <scope>NUCLEOTIDE SEQUENCE</scope>
    <source>
        <strain evidence="1">Wild A</strain>
    </source>
</reference>
<gene>
    <name evidence="1" type="ORF">FWILDA_LOCUS14859</name>
</gene>
<dbReference type="EMBL" id="CAMKVN010007015">
    <property type="protein sequence ID" value="CAI2191006.1"/>
    <property type="molecule type" value="Genomic_DNA"/>
</dbReference>
<dbReference type="Proteomes" id="UP001153678">
    <property type="component" value="Unassembled WGS sequence"/>
</dbReference>
<protein>
    <submittedName>
        <fullName evidence="1">9097_t:CDS:1</fullName>
    </submittedName>
</protein>
<name>A0A9W4T348_9GLOM</name>
<dbReference type="AlphaFoldDB" id="A0A9W4T348"/>
<proteinExistence type="predicted"/>
<comment type="caution">
    <text evidence="1">The sequence shown here is derived from an EMBL/GenBank/DDBJ whole genome shotgun (WGS) entry which is preliminary data.</text>
</comment>